<evidence type="ECO:0000313" key="8">
    <source>
        <dbReference type="Proteomes" id="UP001195422"/>
    </source>
</evidence>
<dbReference type="CDD" id="cd00609">
    <property type="entry name" value="AAT_like"/>
    <property type="match status" value="1"/>
</dbReference>
<dbReference type="SUPFAM" id="SSF46785">
    <property type="entry name" value="Winged helix' DNA-binding domain"/>
    <property type="match status" value="1"/>
</dbReference>
<dbReference type="InterPro" id="IPR015421">
    <property type="entry name" value="PyrdxlP-dep_Trfase_major"/>
</dbReference>
<comment type="similarity">
    <text evidence="1">In the C-terminal section; belongs to the class-I pyridoxal-phosphate-dependent aminotransferase family.</text>
</comment>
<organism evidence="7 8">
    <name type="scientific">Glutamicibacter protophormiae</name>
    <name type="common">Brevibacterium protophormiae</name>
    <dbReference type="NCBI Taxonomy" id="37930"/>
    <lineage>
        <taxon>Bacteria</taxon>
        <taxon>Bacillati</taxon>
        <taxon>Actinomycetota</taxon>
        <taxon>Actinomycetes</taxon>
        <taxon>Micrococcales</taxon>
        <taxon>Micrococcaceae</taxon>
        <taxon>Glutamicibacter</taxon>
    </lineage>
</organism>
<dbReference type="PANTHER" id="PTHR46577:SF1">
    <property type="entry name" value="HTH-TYPE TRANSCRIPTIONAL REGULATORY PROTEIN GABR"/>
    <property type="match status" value="1"/>
</dbReference>
<dbReference type="SMART" id="SM00345">
    <property type="entry name" value="HTH_GNTR"/>
    <property type="match status" value="1"/>
</dbReference>
<dbReference type="EMBL" id="JAGIOJ010000001">
    <property type="protein sequence ID" value="MBP2398036.1"/>
    <property type="molecule type" value="Genomic_DNA"/>
</dbReference>
<dbReference type="PROSITE" id="PS50949">
    <property type="entry name" value="HTH_GNTR"/>
    <property type="match status" value="1"/>
</dbReference>
<sequence>MGRITAPTLARMLGEPDSSMPAYRWLFLALRSLIANGRILHGTALPSERDAVLALGLSRTTVSRAYAELRDCGYASSRRGSGTVAQLPGGPVAGGAEPLPLGGFGPLPGNQAVDLTCAAPNAPAGMLGQFEAALHELPRYAAGMGYYPLGIEPLRVALADYYTGRGLPTGPEQIIVTSGALSSVAAAGRAVLGRGQIVLAETPTYPNSLLALKAHGARTAAVPIGPQGSDLDQIAAALGEVRPAAMLCLPDFHNPVGTLLDDEGRERWAAELDRASTVGIIDETCAELWLDARPQVLPMAAFSPNLVTVGSASKSHWGGLRLGWLRAPRHLAAALARARMSMDLGAPVLEQLVLANLLSSGQTLSEATRTALRDNRNWMIGELARTLPDWKPNLPAGGLSLWCHLPQPRSTALARRLKAVLLARRLKAVLLAPGSTFAVEGHGLEHYLRLPFAQDRAQLEAALPAIAAAWAQVVV</sequence>
<protein>
    <submittedName>
        <fullName evidence="7">DNA-binding transcriptional MocR family regulator</fullName>
    </submittedName>
</protein>
<evidence type="ECO:0000256" key="4">
    <source>
        <dbReference type="ARBA" id="ARBA00023125"/>
    </source>
</evidence>
<dbReference type="GO" id="GO:0003677">
    <property type="term" value="F:DNA binding"/>
    <property type="evidence" value="ECO:0007669"/>
    <property type="project" value="UniProtKB-KW"/>
</dbReference>
<dbReference type="Pfam" id="PF00392">
    <property type="entry name" value="GntR"/>
    <property type="match status" value="1"/>
</dbReference>
<dbReference type="PANTHER" id="PTHR46577">
    <property type="entry name" value="HTH-TYPE TRANSCRIPTIONAL REGULATORY PROTEIN GABR"/>
    <property type="match status" value="1"/>
</dbReference>
<keyword evidence="5" id="KW-0804">Transcription</keyword>
<evidence type="ECO:0000256" key="5">
    <source>
        <dbReference type="ARBA" id="ARBA00023163"/>
    </source>
</evidence>
<comment type="caution">
    <text evidence="7">The sequence shown here is derived from an EMBL/GenBank/DDBJ whole genome shotgun (WGS) entry which is preliminary data.</text>
</comment>
<dbReference type="InterPro" id="IPR051446">
    <property type="entry name" value="HTH_trans_reg/aminotransferase"/>
</dbReference>
<dbReference type="Proteomes" id="UP001195422">
    <property type="component" value="Unassembled WGS sequence"/>
</dbReference>
<dbReference type="RefSeq" id="WP_188950368.1">
    <property type="nucleotide sequence ID" value="NZ_BMPH01000025.1"/>
</dbReference>
<dbReference type="InterPro" id="IPR015424">
    <property type="entry name" value="PyrdxlP-dep_Trfase"/>
</dbReference>
<dbReference type="Gene3D" id="1.10.10.10">
    <property type="entry name" value="Winged helix-like DNA-binding domain superfamily/Winged helix DNA-binding domain"/>
    <property type="match status" value="1"/>
</dbReference>
<name>A0ABS4XND5_GLUPR</name>
<dbReference type="Gene3D" id="3.40.640.10">
    <property type="entry name" value="Type I PLP-dependent aspartate aminotransferase-like (Major domain)"/>
    <property type="match status" value="1"/>
</dbReference>
<dbReference type="InterPro" id="IPR000524">
    <property type="entry name" value="Tscrpt_reg_HTH_GntR"/>
</dbReference>
<keyword evidence="2" id="KW-0663">Pyridoxal phosphate</keyword>
<feature type="domain" description="HTH gntR-type" evidence="6">
    <location>
        <begin position="20"/>
        <end position="88"/>
    </location>
</feature>
<dbReference type="SUPFAM" id="SSF53383">
    <property type="entry name" value="PLP-dependent transferases"/>
    <property type="match status" value="1"/>
</dbReference>
<evidence type="ECO:0000256" key="1">
    <source>
        <dbReference type="ARBA" id="ARBA00005384"/>
    </source>
</evidence>
<dbReference type="InterPro" id="IPR036390">
    <property type="entry name" value="WH_DNA-bd_sf"/>
</dbReference>
<evidence type="ECO:0000313" key="7">
    <source>
        <dbReference type="EMBL" id="MBP2398036.1"/>
    </source>
</evidence>
<evidence type="ECO:0000256" key="3">
    <source>
        <dbReference type="ARBA" id="ARBA00023015"/>
    </source>
</evidence>
<dbReference type="InterPro" id="IPR036388">
    <property type="entry name" value="WH-like_DNA-bd_sf"/>
</dbReference>
<evidence type="ECO:0000259" key="6">
    <source>
        <dbReference type="PROSITE" id="PS50949"/>
    </source>
</evidence>
<keyword evidence="8" id="KW-1185">Reference proteome</keyword>
<evidence type="ECO:0000256" key="2">
    <source>
        <dbReference type="ARBA" id="ARBA00022898"/>
    </source>
</evidence>
<keyword evidence="4 7" id="KW-0238">DNA-binding</keyword>
<gene>
    <name evidence="7" type="ORF">JOF39_001117</name>
</gene>
<dbReference type="InterPro" id="IPR004839">
    <property type="entry name" value="Aminotransferase_I/II_large"/>
</dbReference>
<keyword evidence="3" id="KW-0805">Transcription regulation</keyword>
<dbReference type="Pfam" id="PF00155">
    <property type="entry name" value="Aminotran_1_2"/>
    <property type="match status" value="1"/>
</dbReference>
<accession>A0ABS4XND5</accession>
<reference evidence="7 8" key="1">
    <citation type="submission" date="2021-03" db="EMBL/GenBank/DDBJ databases">
        <title>Sequencing the genomes of 1000 actinobacteria strains.</title>
        <authorList>
            <person name="Klenk H.-P."/>
        </authorList>
    </citation>
    <scope>NUCLEOTIDE SEQUENCE [LARGE SCALE GENOMIC DNA]</scope>
    <source>
        <strain evidence="7 8">DSM 20168</strain>
    </source>
</reference>
<proteinExistence type="inferred from homology"/>
<dbReference type="CDD" id="cd07377">
    <property type="entry name" value="WHTH_GntR"/>
    <property type="match status" value="1"/>
</dbReference>